<evidence type="ECO:0000313" key="1">
    <source>
        <dbReference type="EMBL" id="KAJ1359191.1"/>
    </source>
</evidence>
<sequence length="129" mass="15131">MESRADRQRKQDREEWDKALREVKVISTVLVTRTIAILTGIYHDLASVGEIGFKRWLGVNYGEYETFLQARVRYRRGIYWIAKMVFNGNMRLYDVEMAIKMSRNANNHRNGMTSSRPDLRILVTFGLLS</sequence>
<organism evidence="1 2">
    <name type="scientific">Parelaphostrongylus tenuis</name>
    <name type="common">Meningeal worm</name>
    <dbReference type="NCBI Taxonomy" id="148309"/>
    <lineage>
        <taxon>Eukaryota</taxon>
        <taxon>Metazoa</taxon>
        <taxon>Ecdysozoa</taxon>
        <taxon>Nematoda</taxon>
        <taxon>Chromadorea</taxon>
        <taxon>Rhabditida</taxon>
        <taxon>Rhabditina</taxon>
        <taxon>Rhabditomorpha</taxon>
        <taxon>Strongyloidea</taxon>
        <taxon>Metastrongylidae</taxon>
        <taxon>Parelaphostrongylus</taxon>
    </lineage>
</organism>
<protein>
    <submittedName>
        <fullName evidence="1">Uncharacterized protein</fullName>
    </submittedName>
</protein>
<dbReference type="AlphaFoldDB" id="A0AAD5N2Y4"/>
<gene>
    <name evidence="1" type="ORF">KIN20_017876</name>
</gene>
<proteinExistence type="predicted"/>
<reference evidence="1" key="1">
    <citation type="submission" date="2021-06" db="EMBL/GenBank/DDBJ databases">
        <title>Parelaphostrongylus tenuis whole genome reference sequence.</title>
        <authorList>
            <person name="Garwood T.J."/>
            <person name="Larsen P.A."/>
            <person name="Fountain-Jones N.M."/>
            <person name="Garbe J.R."/>
            <person name="Macchietto M.G."/>
            <person name="Kania S.A."/>
            <person name="Gerhold R.W."/>
            <person name="Richards J.E."/>
            <person name="Wolf T.M."/>
        </authorList>
    </citation>
    <scope>NUCLEOTIDE SEQUENCE</scope>
    <source>
        <strain evidence="1">MNPRO001-30</strain>
        <tissue evidence="1">Meninges</tissue>
    </source>
</reference>
<dbReference type="EMBL" id="JAHQIW010003569">
    <property type="protein sequence ID" value="KAJ1359191.1"/>
    <property type="molecule type" value="Genomic_DNA"/>
</dbReference>
<name>A0AAD5N2Y4_PARTN</name>
<keyword evidence="2" id="KW-1185">Reference proteome</keyword>
<accession>A0AAD5N2Y4</accession>
<dbReference type="Proteomes" id="UP001196413">
    <property type="component" value="Unassembled WGS sequence"/>
</dbReference>
<comment type="caution">
    <text evidence="1">The sequence shown here is derived from an EMBL/GenBank/DDBJ whole genome shotgun (WGS) entry which is preliminary data.</text>
</comment>
<evidence type="ECO:0000313" key="2">
    <source>
        <dbReference type="Proteomes" id="UP001196413"/>
    </source>
</evidence>